<dbReference type="OrthoDB" id="9808659at2"/>
<dbReference type="Gene3D" id="3.30.460.10">
    <property type="entry name" value="Beta Polymerase, domain 2"/>
    <property type="match status" value="1"/>
</dbReference>
<evidence type="ECO:0000259" key="1">
    <source>
        <dbReference type="Pfam" id="PF18765"/>
    </source>
</evidence>
<feature type="domain" description="Polymerase beta nucleotidyltransferase" evidence="1">
    <location>
        <begin position="23"/>
        <end position="100"/>
    </location>
</feature>
<accession>A0A4Q0T0Z5</accession>
<reference evidence="2 3" key="1">
    <citation type="submission" date="2018-11" db="EMBL/GenBank/DDBJ databases">
        <authorList>
            <person name="Mardanov A.V."/>
            <person name="Ravin N.V."/>
            <person name="Dedysh S.N."/>
        </authorList>
    </citation>
    <scope>NUCLEOTIDE SEQUENCE [LARGE SCALE GENOMIC DNA]</scope>
    <source>
        <strain evidence="2 3">AF10</strain>
    </source>
</reference>
<protein>
    <submittedName>
        <fullName evidence="2">Type I restriction-modification system, specificity subunit S</fullName>
    </submittedName>
</protein>
<dbReference type="InterPro" id="IPR043519">
    <property type="entry name" value="NT_sf"/>
</dbReference>
<evidence type="ECO:0000313" key="3">
    <source>
        <dbReference type="Proteomes" id="UP000289437"/>
    </source>
</evidence>
<sequence>MPLTNMATRLDISEAEWQIVAETLARYLPGRCVWAFGSRATGRHLKKYSDLDLAVAGELSWADKGRVLDSLDESPVHFKVDLVGLQGLDQDFRRRIERDFVVLQRGTGDEETGDLEPQATAPSS</sequence>
<name>A0A4Q0T0Z5_9BACT</name>
<gene>
    <name evidence="2" type="ORF">GRAN_2485</name>
</gene>
<dbReference type="CDD" id="cd05403">
    <property type="entry name" value="NT_KNTase_like"/>
    <property type="match status" value="1"/>
</dbReference>
<keyword evidence="3" id="KW-1185">Reference proteome</keyword>
<dbReference type="Pfam" id="PF18765">
    <property type="entry name" value="Polbeta"/>
    <property type="match status" value="1"/>
</dbReference>
<dbReference type="EMBL" id="RDSM01000002">
    <property type="protein sequence ID" value="RXH55628.1"/>
    <property type="molecule type" value="Genomic_DNA"/>
</dbReference>
<dbReference type="RefSeq" id="WP_128913249.1">
    <property type="nucleotide sequence ID" value="NZ_RDSM01000002.1"/>
</dbReference>
<evidence type="ECO:0000313" key="2">
    <source>
        <dbReference type="EMBL" id="RXH55628.1"/>
    </source>
</evidence>
<proteinExistence type="predicted"/>
<dbReference type="AlphaFoldDB" id="A0A4Q0T0Z5"/>
<organism evidence="2 3">
    <name type="scientific">Granulicella sibirica</name>
    <dbReference type="NCBI Taxonomy" id="2479048"/>
    <lineage>
        <taxon>Bacteria</taxon>
        <taxon>Pseudomonadati</taxon>
        <taxon>Acidobacteriota</taxon>
        <taxon>Terriglobia</taxon>
        <taxon>Terriglobales</taxon>
        <taxon>Acidobacteriaceae</taxon>
        <taxon>Granulicella</taxon>
    </lineage>
</organism>
<comment type="caution">
    <text evidence="2">The sequence shown here is derived from an EMBL/GenBank/DDBJ whole genome shotgun (WGS) entry which is preliminary data.</text>
</comment>
<dbReference type="Proteomes" id="UP000289437">
    <property type="component" value="Unassembled WGS sequence"/>
</dbReference>
<dbReference type="SUPFAM" id="SSF81301">
    <property type="entry name" value="Nucleotidyltransferase"/>
    <property type="match status" value="1"/>
</dbReference>
<reference evidence="3" key="2">
    <citation type="submission" date="2019-02" db="EMBL/GenBank/DDBJ databases">
        <title>Granulicella sibirica sp. nov., a psychrotolerant acidobacterium isolated from an organic soil layer in forested tundra, West Siberia.</title>
        <authorList>
            <person name="Oshkin I.Y."/>
            <person name="Kulichevskaya I.S."/>
            <person name="Rijpstra W.I.C."/>
            <person name="Sinninghe Damste J.S."/>
            <person name="Rakitin A.L."/>
            <person name="Ravin N.V."/>
            <person name="Dedysh S.N."/>
        </authorList>
    </citation>
    <scope>NUCLEOTIDE SEQUENCE [LARGE SCALE GENOMIC DNA]</scope>
    <source>
        <strain evidence="3">AF10</strain>
    </source>
</reference>
<dbReference type="InterPro" id="IPR041633">
    <property type="entry name" value="Polbeta"/>
</dbReference>